<feature type="domain" description="Ketoreductase" evidence="4">
    <location>
        <begin position="57"/>
        <end position="235"/>
    </location>
</feature>
<comment type="similarity">
    <text evidence="1">Belongs to the short-chain dehydrogenases/reductases (SDR) family.</text>
</comment>
<dbReference type="EMBL" id="WISP01000178">
    <property type="protein sequence ID" value="MQW07063.1"/>
    <property type="molecule type" value="Genomic_DNA"/>
</dbReference>
<dbReference type="PANTHER" id="PTHR48107">
    <property type="entry name" value="NADPH-DEPENDENT ALDEHYDE REDUCTASE-LIKE PROTEIN, CHLOROPLASTIC-RELATED"/>
    <property type="match status" value="1"/>
</dbReference>
<feature type="signal peptide" evidence="3">
    <location>
        <begin position="1"/>
        <end position="39"/>
    </location>
</feature>
<comment type="caution">
    <text evidence="5">The sequence shown here is derived from an EMBL/GenBank/DDBJ whole genome shotgun (WGS) entry which is preliminary data.</text>
</comment>
<dbReference type="RefSeq" id="WP_153318752.1">
    <property type="nucleotide sequence ID" value="NZ_WISP01000178.1"/>
</dbReference>
<gene>
    <name evidence="5" type="ORF">GHK45_26015</name>
</gene>
<sequence length="296" mass="30729">MKVTDNQNVSGTNAVSRRKLLAGAGVLATSAAMAGLAQAQSAATPDGTVPGTAGRPRVALVTGSSRGIGAATARQLGRDGYRVVVNCVVNRDLAAQVARDIEASGSPAIWRQADVRDPAAVRALFDAGEEAFGGIDVVVANAGVMHLAPFADMSDEDVNHMFDVNILGSFHTLREAARRVRDGGRILPLSSTITRFRTETYGPYAASKMAQELYATVLAKELAGRNISVNAIAPGVVNTTLFTDGKTEAELAGFVKRTPHGRLGEPNDIANVISLLCSGGASWVNGQVVYANGGIA</sequence>
<evidence type="ECO:0000256" key="2">
    <source>
        <dbReference type="ARBA" id="ARBA00023002"/>
    </source>
</evidence>
<dbReference type="SMART" id="SM00822">
    <property type="entry name" value="PKS_KR"/>
    <property type="match status" value="1"/>
</dbReference>
<keyword evidence="2" id="KW-0560">Oxidoreductase</keyword>
<dbReference type="PRINTS" id="PR00081">
    <property type="entry name" value="GDHRDH"/>
</dbReference>
<dbReference type="PANTHER" id="PTHR48107:SF7">
    <property type="entry name" value="RE15974P"/>
    <property type="match status" value="1"/>
</dbReference>
<evidence type="ECO:0000256" key="1">
    <source>
        <dbReference type="ARBA" id="ARBA00006484"/>
    </source>
</evidence>
<name>A0A6A7ZVY1_RHIML</name>
<protein>
    <submittedName>
        <fullName evidence="5">SDR family oxidoreductase</fullName>
    </submittedName>
</protein>
<reference evidence="5" key="1">
    <citation type="journal article" date="2013" name="Genome Biol.">
        <title>Comparative genomics of the core and accessory genomes of 48 Sinorhizobium strains comprising five genospecies.</title>
        <authorList>
            <person name="Sugawara M."/>
            <person name="Epstein B."/>
            <person name="Badgley B.D."/>
            <person name="Unno T."/>
            <person name="Xu L."/>
            <person name="Reese J."/>
            <person name="Gyaneshwar P."/>
            <person name="Denny R."/>
            <person name="Mudge J."/>
            <person name="Bharti A.K."/>
            <person name="Farmer A.D."/>
            <person name="May G.D."/>
            <person name="Woodward J.E."/>
            <person name="Medigue C."/>
            <person name="Vallenet D."/>
            <person name="Lajus A."/>
            <person name="Rouy Z."/>
            <person name="Martinez-Vaz B."/>
            <person name="Tiffin P."/>
            <person name="Young N.D."/>
            <person name="Sadowsky M.J."/>
        </authorList>
    </citation>
    <scope>NUCLEOTIDE SEQUENCE</scope>
    <source>
        <strain evidence="5">M30</strain>
    </source>
</reference>
<dbReference type="InterPro" id="IPR057326">
    <property type="entry name" value="KR_dom"/>
</dbReference>
<dbReference type="PRINTS" id="PR00080">
    <property type="entry name" value="SDRFAMILY"/>
</dbReference>
<dbReference type="AlphaFoldDB" id="A0A6A7ZVY1"/>
<dbReference type="GO" id="GO:0016614">
    <property type="term" value="F:oxidoreductase activity, acting on CH-OH group of donors"/>
    <property type="evidence" value="ECO:0007669"/>
    <property type="project" value="UniProtKB-ARBA"/>
</dbReference>
<evidence type="ECO:0000313" key="5">
    <source>
        <dbReference type="EMBL" id="MQW07063.1"/>
    </source>
</evidence>
<dbReference type="Gene3D" id="3.40.50.720">
    <property type="entry name" value="NAD(P)-binding Rossmann-like Domain"/>
    <property type="match status" value="1"/>
</dbReference>
<dbReference type="InterPro" id="IPR006311">
    <property type="entry name" value="TAT_signal"/>
</dbReference>
<dbReference type="InterPro" id="IPR036291">
    <property type="entry name" value="NAD(P)-bd_dom_sf"/>
</dbReference>
<feature type="chain" id="PRO_5025613229" evidence="3">
    <location>
        <begin position="40"/>
        <end position="296"/>
    </location>
</feature>
<dbReference type="Pfam" id="PF13561">
    <property type="entry name" value="adh_short_C2"/>
    <property type="match status" value="1"/>
</dbReference>
<evidence type="ECO:0000259" key="4">
    <source>
        <dbReference type="SMART" id="SM00822"/>
    </source>
</evidence>
<proteinExistence type="inferred from homology"/>
<dbReference type="SUPFAM" id="SSF51735">
    <property type="entry name" value="NAD(P)-binding Rossmann-fold domains"/>
    <property type="match status" value="1"/>
</dbReference>
<organism evidence="5">
    <name type="scientific">Rhizobium meliloti</name>
    <name type="common">Ensifer meliloti</name>
    <name type="synonym">Sinorhizobium meliloti</name>
    <dbReference type="NCBI Taxonomy" id="382"/>
    <lineage>
        <taxon>Bacteria</taxon>
        <taxon>Pseudomonadati</taxon>
        <taxon>Pseudomonadota</taxon>
        <taxon>Alphaproteobacteria</taxon>
        <taxon>Hyphomicrobiales</taxon>
        <taxon>Rhizobiaceae</taxon>
        <taxon>Sinorhizobium/Ensifer group</taxon>
        <taxon>Sinorhizobium</taxon>
    </lineage>
</organism>
<dbReference type="FunFam" id="3.40.50.720:FF:000084">
    <property type="entry name" value="Short-chain dehydrogenase reductase"/>
    <property type="match status" value="1"/>
</dbReference>
<accession>A0A6A7ZVY1</accession>
<dbReference type="InterPro" id="IPR002347">
    <property type="entry name" value="SDR_fam"/>
</dbReference>
<keyword evidence="3" id="KW-0732">Signal</keyword>
<evidence type="ECO:0000256" key="3">
    <source>
        <dbReference type="SAM" id="SignalP"/>
    </source>
</evidence>
<dbReference type="PROSITE" id="PS51318">
    <property type="entry name" value="TAT"/>
    <property type="match status" value="1"/>
</dbReference>